<evidence type="ECO:0000256" key="1">
    <source>
        <dbReference type="SAM" id="MobiDB-lite"/>
    </source>
</evidence>
<sequence>MPVYPTPDSFANNFSPIQPLGWDSPHEPGINPAPAEDGPTVSGAAFRQYNLMSGLLSPTPNFEEQDGYNPFTNSDELVGYEPWSTAFSDSRSPQQTAFIKQGIDNENQDKKVLSESGLTGVFASIAAGVIDPVTIASLFIPGAQGGIVSRIASNAAIAAGGTAISELALSQQQDTRTISESMAHTAAGFVLGGMIGGASKFLSPESRISAQSEIANSLREINGSGSVGAMNVPITTLAQETMQGPKVVNKVMNMTPLGRTMDSPSVTVRRTVQQLAENNLTTAKNLEGIATPAAAETRVRIWARSEAATVVTANEGFAKFRAQGSAGSKLDFSEEVGRAMRRSDASQNPVVQETAKALRPILDDIRNEMQSLGLLADDIKLNGAQSYFPRMYRQGEILAKRDEFRNILTNWWYRGGKIPQEELDIAADEVINKITGALRPQDFTHAFSVKLPGSTKSRTLSVPDELLEPFLESDVRYVLQRHIRDAAPNIELTRNFGDSSMERVLKDIRDEYNDLIRSLPEKFEKEHTAKLAELKKKMSKEDYENLVRDKLATMDEKMVDKLNKEQGRLQKLMSRDEKDIMAMRDRLLGTYGAPADPSNTFIRAGNVLRNVNYLTKLGGMTVSAVPDMARAVMVNGFRKTFSAYGKWLSRSPAWKAGREDMQKMGTALDIVLSDRSRALADLTDGFAQRSAIESGIDHATGKFGNLTLMNQWNAFHKSLNGINTADIILSASKSDARLAKLGIDENMLSRVQQQFSKHGKTIDGLRIGNSSAWDDPAVRSTFESAVVKDVNNTIVTPGIGDTPLWSSSQTGKLVFQFKSFIFGSYNRSTVGGIQAGEAQFYYGLGLQLMLGAMTYAIKNTLAGRDVDYAPEKLTLEGIDRSGVLGPLMEFNNTLEKVSAGTLGLGPLLGTGTQSRYASRGVIGSIAGPTFGTLDNLRAISTGVLGGDFDKEAIRATRQLIPGQNLFWIAPILNKVEDTLD</sequence>
<dbReference type="Proteomes" id="UP000195840">
    <property type="component" value="Unassembled WGS sequence"/>
</dbReference>
<dbReference type="EMBL" id="NHOG01000007">
    <property type="protein sequence ID" value="OVZ82185.1"/>
    <property type="molecule type" value="Genomic_DNA"/>
</dbReference>
<name>A0AB73QNH5_YERKR</name>
<comment type="caution">
    <text evidence="2">The sequence shown here is derived from an EMBL/GenBank/DDBJ whole genome shotgun (WGS) entry which is preliminary data.</text>
</comment>
<dbReference type="RefSeq" id="WP_087794931.1">
    <property type="nucleotide sequence ID" value="NZ_CAWNET010000054.1"/>
</dbReference>
<protein>
    <submittedName>
        <fullName evidence="2">Uncharacterized protein</fullName>
    </submittedName>
</protein>
<accession>A0AB73QNH5</accession>
<gene>
    <name evidence="2" type="ORF">CBW52_05075</name>
</gene>
<organism evidence="2 3">
    <name type="scientific">Yersinia kristensenii</name>
    <dbReference type="NCBI Taxonomy" id="28152"/>
    <lineage>
        <taxon>Bacteria</taxon>
        <taxon>Pseudomonadati</taxon>
        <taxon>Pseudomonadota</taxon>
        <taxon>Gammaproteobacteria</taxon>
        <taxon>Enterobacterales</taxon>
        <taxon>Yersiniaceae</taxon>
        <taxon>Yersinia</taxon>
    </lineage>
</organism>
<keyword evidence="3" id="KW-1185">Reference proteome</keyword>
<reference evidence="2 3" key="1">
    <citation type="submission" date="2017-05" db="EMBL/GenBank/DDBJ databases">
        <title>Whole genome sequencing of Yersinia kristensenii.</title>
        <authorList>
            <person name="Campioni F."/>
        </authorList>
    </citation>
    <scope>NUCLEOTIDE SEQUENCE [LARGE SCALE GENOMIC DNA]</scope>
    <source>
        <strain evidence="2 3">CFSAN060538</strain>
    </source>
</reference>
<evidence type="ECO:0000313" key="3">
    <source>
        <dbReference type="Proteomes" id="UP000195840"/>
    </source>
</evidence>
<proteinExistence type="predicted"/>
<evidence type="ECO:0000313" key="2">
    <source>
        <dbReference type="EMBL" id="OVZ82185.1"/>
    </source>
</evidence>
<dbReference type="AlphaFoldDB" id="A0AB73QNH5"/>
<feature type="region of interest" description="Disordered" evidence="1">
    <location>
        <begin position="1"/>
        <end position="40"/>
    </location>
</feature>